<gene>
    <name evidence="8" type="ORF">ACFQAU_19560</name>
</gene>
<accession>A0ABW1Z5G4</accession>
<keyword evidence="9" id="KW-1185">Reference proteome</keyword>
<evidence type="ECO:0000256" key="5">
    <source>
        <dbReference type="SAM" id="MobiDB-lite"/>
    </source>
</evidence>
<dbReference type="InterPro" id="IPR039424">
    <property type="entry name" value="SBP_5"/>
</dbReference>
<comment type="caution">
    <text evidence="8">The sequence shown here is derived from an EMBL/GenBank/DDBJ whole genome shotgun (WGS) entry which is preliminary data.</text>
</comment>
<protein>
    <submittedName>
        <fullName evidence="8">ABC transporter substrate-binding protein</fullName>
    </submittedName>
</protein>
<dbReference type="SUPFAM" id="SSF53850">
    <property type="entry name" value="Periplasmic binding protein-like II"/>
    <property type="match status" value="1"/>
</dbReference>
<comment type="subcellular location">
    <subcellularLocation>
        <location evidence="1">Periplasm</location>
    </subcellularLocation>
</comment>
<evidence type="ECO:0000256" key="4">
    <source>
        <dbReference type="ARBA" id="ARBA00022729"/>
    </source>
</evidence>
<dbReference type="Gene3D" id="3.40.190.10">
    <property type="entry name" value="Periplasmic binding protein-like II"/>
    <property type="match status" value="1"/>
</dbReference>
<organism evidence="8 9">
    <name type="scientific">Sulfitobacter profundi</name>
    <dbReference type="NCBI Taxonomy" id="2679961"/>
    <lineage>
        <taxon>Bacteria</taxon>
        <taxon>Pseudomonadati</taxon>
        <taxon>Pseudomonadota</taxon>
        <taxon>Alphaproteobacteria</taxon>
        <taxon>Rhodobacterales</taxon>
        <taxon>Roseobacteraceae</taxon>
        <taxon>Sulfitobacter</taxon>
    </lineage>
</organism>
<evidence type="ECO:0000313" key="8">
    <source>
        <dbReference type="EMBL" id="MFC6643580.1"/>
    </source>
</evidence>
<comment type="similarity">
    <text evidence="2">Belongs to the bacterial solute-binding protein 5 family.</text>
</comment>
<dbReference type="InterPro" id="IPR019546">
    <property type="entry name" value="TAT_signal_bac_arc"/>
</dbReference>
<evidence type="ECO:0000259" key="7">
    <source>
        <dbReference type="Pfam" id="PF00496"/>
    </source>
</evidence>
<evidence type="ECO:0000256" key="6">
    <source>
        <dbReference type="SAM" id="SignalP"/>
    </source>
</evidence>
<reference evidence="9" key="1">
    <citation type="journal article" date="2019" name="Int. J. Syst. Evol. Microbiol.">
        <title>The Global Catalogue of Microorganisms (GCM) 10K type strain sequencing project: providing services to taxonomists for standard genome sequencing and annotation.</title>
        <authorList>
            <consortium name="The Broad Institute Genomics Platform"/>
            <consortium name="The Broad Institute Genome Sequencing Center for Infectious Disease"/>
            <person name="Wu L."/>
            <person name="Ma J."/>
        </authorList>
    </citation>
    <scope>NUCLEOTIDE SEQUENCE [LARGE SCALE GENOMIC DNA]</scope>
    <source>
        <strain evidence="9">NBRC 111368</strain>
    </source>
</reference>
<dbReference type="NCBIfam" id="TIGR01409">
    <property type="entry name" value="TAT_signal_seq"/>
    <property type="match status" value="1"/>
</dbReference>
<dbReference type="Gene3D" id="3.90.76.10">
    <property type="entry name" value="Dipeptide-binding Protein, Domain 1"/>
    <property type="match status" value="1"/>
</dbReference>
<dbReference type="CDD" id="cd08503">
    <property type="entry name" value="PBP2_NikA_DppA_OppA_like_17"/>
    <property type="match status" value="1"/>
</dbReference>
<keyword evidence="3" id="KW-0813">Transport</keyword>
<evidence type="ECO:0000256" key="1">
    <source>
        <dbReference type="ARBA" id="ARBA00004418"/>
    </source>
</evidence>
<evidence type="ECO:0000256" key="2">
    <source>
        <dbReference type="ARBA" id="ARBA00005695"/>
    </source>
</evidence>
<dbReference type="PROSITE" id="PS51318">
    <property type="entry name" value="TAT"/>
    <property type="match status" value="1"/>
</dbReference>
<dbReference type="EMBL" id="JBHSWA010000003">
    <property type="protein sequence ID" value="MFC6643580.1"/>
    <property type="molecule type" value="Genomic_DNA"/>
</dbReference>
<feature type="compositionally biased region" description="Low complexity" evidence="5">
    <location>
        <begin position="31"/>
        <end position="43"/>
    </location>
</feature>
<feature type="signal peptide" evidence="6">
    <location>
        <begin position="1"/>
        <end position="30"/>
    </location>
</feature>
<dbReference type="PANTHER" id="PTHR30290:SF10">
    <property type="entry name" value="PERIPLASMIC OLIGOPEPTIDE-BINDING PROTEIN-RELATED"/>
    <property type="match status" value="1"/>
</dbReference>
<feature type="region of interest" description="Disordered" evidence="5">
    <location>
        <begin position="31"/>
        <end position="51"/>
    </location>
</feature>
<evidence type="ECO:0000313" key="9">
    <source>
        <dbReference type="Proteomes" id="UP001596403"/>
    </source>
</evidence>
<dbReference type="PIRSF" id="PIRSF002741">
    <property type="entry name" value="MppA"/>
    <property type="match status" value="1"/>
</dbReference>
<dbReference type="Gene3D" id="3.10.105.10">
    <property type="entry name" value="Dipeptide-binding Protein, Domain 3"/>
    <property type="match status" value="1"/>
</dbReference>
<dbReference type="RefSeq" id="WP_132445942.1">
    <property type="nucleotide sequence ID" value="NZ_JBHSWA010000003.1"/>
</dbReference>
<sequence length="517" mass="56878">MTISNLDRRGFLRTSSAAALALGLAPAALAQPAPKRGGSVRVGSSGGATSDTLDPATTYGGVVALGMLAVCNTLVEVDAAGKAQPELAESFEASADAATWTFRLRKANFSTGKPVTARDVIASFDHHRGEDTKSGAKELLKQVKEIRADGDNVVVFELDSGNADFPFVTADYHLWIMPADGEGKLDWQSGVGTGGYTLEEFEPGVRMRLKRRDDYFKSDRAWFDEVTILTINDPTARQNALVTGEVDIINAVPTKTVHMLKRRPNVQTVEVTGTSHFPIAMQCNKAPFDDVNVRLALKHAVNRQEMLDKVLRGHGSLGNDHPIAPSQRFHAADLEQRTYDPDKAKFHLKKAGLDNLDVTLATSDGAYAGAVDAAVLFQQSAAKAGINLEVNTRPSDGYWSNVWMKEPLFMGYWNGRPTSDWMFSLVYASGAAWNETNWQNDEFNSLLIQARTELDENRRAEMYADMQRLCRDDGGSIIPMFGNYIDGKNDRVAHGEVAANRYLDGWKAIERWWLTDV</sequence>
<proteinExistence type="inferred from homology"/>
<feature type="chain" id="PRO_5046281647" evidence="6">
    <location>
        <begin position="31"/>
        <end position="517"/>
    </location>
</feature>
<feature type="domain" description="Solute-binding protein family 5" evidence="7">
    <location>
        <begin position="83"/>
        <end position="433"/>
    </location>
</feature>
<name>A0ABW1Z5G4_9RHOB</name>
<dbReference type="PANTHER" id="PTHR30290">
    <property type="entry name" value="PERIPLASMIC BINDING COMPONENT OF ABC TRANSPORTER"/>
    <property type="match status" value="1"/>
</dbReference>
<dbReference type="InterPro" id="IPR000914">
    <property type="entry name" value="SBP_5_dom"/>
</dbReference>
<dbReference type="InterPro" id="IPR030678">
    <property type="entry name" value="Peptide/Ni-bd"/>
</dbReference>
<dbReference type="Proteomes" id="UP001596403">
    <property type="component" value="Unassembled WGS sequence"/>
</dbReference>
<dbReference type="Pfam" id="PF00496">
    <property type="entry name" value="SBP_bac_5"/>
    <property type="match status" value="1"/>
</dbReference>
<evidence type="ECO:0000256" key="3">
    <source>
        <dbReference type="ARBA" id="ARBA00022448"/>
    </source>
</evidence>
<keyword evidence="4 6" id="KW-0732">Signal</keyword>
<dbReference type="InterPro" id="IPR006311">
    <property type="entry name" value="TAT_signal"/>
</dbReference>